<dbReference type="OrthoDB" id="9808428at2"/>
<accession>A0A5P6VUL7</accession>
<organism evidence="2 3">
    <name type="scientific">Pseudobutyrivibrio xylanivorans</name>
    <dbReference type="NCBI Taxonomy" id="185007"/>
    <lineage>
        <taxon>Bacteria</taxon>
        <taxon>Bacillati</taxon>
        <taxon>Bacillota</taxon>
        <taxon>Clostridia</taxon>
        <taxon>Lachnospirales</taxon>
        <taxon>Lachnospiraceae</taxon>
        <taxon>Pseudobutyrivibrio</taxon>
    </lineage>
</organism>
<evidence type="ECO:0000313" key="3">
    <source>
        <dbReference type="Proteomes" id="UP000327030"/>
    </source>
</evidence>
<dbReference type="SUPFAM" id="SSF47413">
    <property type="entry name" value="lambda repressor-like DNA-binding domains"/>
    <property type="match status" value="1"/>
</dbReference>
<dbReference type="KEGG" id="pxv:FXF36_06215"/>
<reference evidence="3" key="1">
    <citation type="submission" date="2019-08" db="EMBL/GenBank/DDBJ databases">
        <title>Complete Genome Sequence of the Polysaccharide-Degrading Rumen Bacterium Pseudobutyrivibrio xylanivorans MA3014.</title>
        <authorList>
            <person name="Palevich N."/>
            <person name="Maclean P.H."/>
            <person name="Kelly W.J."/>
            <person name="Leahy S.C."/>
            <person name="Rakonjac J."/>
            <person name="Attwood G.T."/>
        </authorList>
    </citation>
    <scope>NUCLEOTIDE SEQUENCE [LARGE SCALE GENOMIC DNA]</scope>
    <source>
        <strain evidence="3">MA3014</strain>
    </source>
</reference>
<dbReference type="PANTHER" id="PTHR34107">
    <property type="entry name" value="SLL0198 PROTEIN-RELATED"/>
    <property type="match status" value="1"/>
</dbReference>
<sequence length="290" mass="33611">MEDNRNIKERKKQLKLTTAQVAQMAGLPVSTVSKIMTGETKNPSFLTIEKIDKALAHEEMLRRVYAYFKLLKEYIDSHPNDSVNQIEFEKLYKRNTILNQTSYELTDCSLAIDTQRINVEFIHELGEDKQIELLNGHLIYNEAPNPKHQIMVQSLGRIIDDFIHSNNGKCQMFNIGINLYFEEDEHTLLIPDVVVLCDDSKLNESGVTGAPDWIIEVVSKCTRHLDYNEKMHRYMVEGVREYWIIDPEKERVTTYIQGEPMMAYIYSFDDDIPVKIYDGKLSIIINSILG</sequence>
<dbReference type="AlphaFoldDB" id="A0A5P6VUL7"/>
<evidence type="ECO:0000259" key="1">
    <source>
        <dbReference type="PROSITE" id="PS50943"/>
    </source>
</evidence>
<dbReference type="GO" id="GO:0003677">
    <property type="term" value="F:DNA binding"/>
    <property type="evidence" value="ECO:0007669"/>
    <property type="project" value="InterPro"/>
</dbReference>
<dbReference type="Pfam" id="PF01381">
    <property type="entry name" value="HTH_3"/>
    <property type="match status" value="1"/>
</dbReference>
<feature type="domain" description="HTH cro/C1-type" evidence="1">
    <location>
        <begin position="7"/>
        <end position="61"/>
    </location>
</feature>
<dbReference type="InterPro" id="IPR008538">
    <property type="entry name" value="Uma2"/>
</dbReference>
<dbReference type="InterPro" id="IPR010982">
    <property type="entry name" value="Lambda_DNA-bd_dom_sf"/>
</dbReference>
<dbReference type="SMART" id="SM00530">
    <property type="entry name" value="HTH_XRE"/>
    <property type="match status" value="1"/>
</dbReference>
<name>A0A5P6VUL7_PSEXY</name>
<gene>
    <name evidence="2" type="ORF">FXF36_06215</name>
</gene>
<dbReference type="InterPro" id="IPR012296">
    <property type="entry name" value="Nuclease_put_TT1808"/>
</dbReference>
<evidence type="ECO:0000313" key="2">
    <source>
        <dbReference type="EMBL" id="QFJ54481.1"/>
    </source>
</evidence>
<dbReference type="InterPro" id="IPR011335">
    <property type="entry name" value="Restrct_endonuc-II-like"/>
</dbReference>
<dbReference type="Gene3D" id="3.90.1570.10">
    <property type="entry name" value="tt1808, chain A"/>
    <property type="match status" value="1"/>
</dbReference>
<dbReference type="Proteomes" id="UP000327030">
    <property type="component" value="Chromosome 1"/>
</dbReference>
<dbReference type="PROSITE" id="PS50943">
    <property type="entry name" value="HTH_CROC1"/>
    <property type="match status" value="1"/>
</dbReference>
<dbReference type="Gene3D" id="1.10.260.40">
    <property type="entry name" value="lambda repressor-like DNA-binding domains"/>
    <property type="match status" value="1"/>
</dbReference>
<dbReference type="RefSeq" id="WP_151622971.1">
    <property type="nucleotide sequence ID" value="NZ_CP043028.1"/>
</dbReference>
<dbReference type="Pfam" id="PF05685">
    <property type="entry name" value="Uma2"/>
    <property type="match status" value="1"/>
</dbReference>
<dbReference type="SUPFAM" id="SSF52980">
    <property type="entry name" value="Restriction endonuclease-like"/>
    <property type="match status" value="1"/>
</dbReference>
<dbReference type="CDD" id="cd00093">
    <property type="entry name" value="HTH_XRE"/>
    <property type="match status" value="1"/>
</dbReference>
<dbReference type="CDD" id="cd06260">
    <property type="entry name" value="DUF820-like"/>
    <property type="match status" value="1"/>
</dbReference>
<dbReference type="EMBL" id="CP043028">
    <property type="protein sequence ID" value="QFJ54481.1"/>
    <property type="molecule type" value="Genomic_DNA"/>
</dbReference>
<dbReference type="PANTHER" id="PTHR34107:SF4">
    <property type="entry name" value="SLL1222 PROTEIN"/>
    <property type="match status" value="1"/>
</dbReference>
<dbReference type="InterPro" id="IPR001387">
    <property type="entry name" value="Cro/C1-type_HTH"/>
</dbReference>
<proteinExistence type="predicted"/>
<protein>
    <submittedName>
        <fullName evidence="2">Helix-turn-helix domain-containing protein</fullName>
    </submittedName>
</protein>